<gene>
    <name evidence="2" type="ORF">G2W53_003553</name>
</gene>
<accession>A0A834XAD4</accession>
<evidence type="ECO:0000259" key="1">
    <source>
        <dbReference type="Pfam" id="PF25597"/>
    </source>
</evidence>
<sequence length="407" mass="46528">MDIEQLRSTWHGPRRVSVDRSELHSLEHSVSHALEAKQKIRFIDGTIKEPTNPQEFKRWKPIDSMTFDSFRGQILNLDPMPIANKAYNMDLQLERQREVNMTYGASNSGVTPSESLEVAMIAKIRKNDGERRRESKEEKYSKYCEHCHMNGHVKESCFKLQGYPDWYKELKKRNGTGKKGQIVATTVAESPLDVEDANNNDQGNQMSILSILVKELSKVMKGNTNEHVNFAQLGNFAVILRPEIMLTNVLYIPDFKYNLISAHKTDKILAKGKVEGNLYILHCVGSEKENSSISYCNSVALANTCVWHNRLRSFGCLCYIANTVPHKDKFDTKAYKSVFLGYASGCKAYKVYDAENKKMHISRDIVFYEENFPFQEKTRIDEAIVSPSYPCNTEVDPGVFEQPENNI</sequence>
<dbReference type="Proteomes" id="UP000634136">
    <property type="component" value="Unassembled WGS sequence"/>
</dbReference>
<dbReference type="Pfam" id="PF25597">
    <property type="entry name" value="SH3_retrovirus"/>
    <property type="match status" value="1"/>
</dbReference>
<name>A0A834XAD4_9FABA</name>
<dbReference type="EMBL" id="JAAIUW010000002">
    <property type="protein sequence ID" value="KAF7841255.1"/>
    <property type="molecule type" value="Genomic_DNA"/>
</dbReference>
<reference evidence="2" key="1">
    <citation type="submission" date="2020-09" db="EMBL/GenBank/DDBJ databases">
        <title>Genome-Enabled Discovery of Anthraquinone Biosynthesis in Senna tora.</title>
        <authorList>
            <person name="Kang S.-H."/>
            <person name="Pandey R.P."/>
            <person name="Lee C.-M."/>
            <person name="Sim J.-S."/>
            <person name="Jeong J.-T."/>
            <person name="Choi B.-S."/>
            <person name="Jung M."/>
            <person name="Ginzburg D."/>
            <person name="Zhao K."/>
            <person name="Won S.Y."/>
            <person name="Oh T.-J."/>
            <person name="Yu Y."/>
            <person name="Kim N.-H."/>
            <person name="Lee O.R."/>
            <person name="Lee T.-H."/>
            <person name="Bashyal P."/>
            <person name="Kim T.-S."/>
            <person name="Lee W.-H."/>
            <person name="Kawkins C."/>
            <person name="Kim C.-K."/>
            <person name="Kim J.S."/>
            <person name="Ahn B.O."/>
            <person name="Rhee S.Y."/>
            <person name="Sohng J.K."/>
        </authorList>
    </citation>
    <scope>NUCLEOTIDE SEQUENCE</scope>
    <source>
        <tissue evidence="2">Leaf</tissue>
    </source>
</reference>
<organism evidence="2 3">
    <name type="scientific">Senna tora</name>
    <dbReference type="NCBI Taxonomy" id="362788"/>
    <lineage>
        <taxon>Eukaryota</taxon>
        <taxon>Viridiplantae</taxon>
        <taxon>Streptophyta</taxon>
        <taxon>Embryophyta</taxon>
        <taxon>Tracheophyta</taxon>
        <taxon>Spermatophyta</taxon>
        <taxon>Magnoliopsida</taxon>
        <taxon>eudicotyledons</taxon>
        <taxon>Gunneridae</taxon>
        <taxon>Pentapetalae</taxon>
        <taxon>rosids</taxon>
        <taxon>fabids</taxon>
        <taxon>Fabales</taxon>
        <taxon>Fabaceae</taxon>
        <taxon>Caesalpinioideae</taxon>
        <taxon>Cassia clade</taxon>
        <taxon>Senna</taxon>
    </lineage>
</organism>
<evidence type="ECO:0000313" key="3">
    <source>
        <dbReference type="Proteomes" id="UP000634136"/>
    </source>
</evidence>
<protein>
    <submittedName>
        <fullName evidence="2">Retrovirus-related Pol polyprotein from transposon RE1</fullName>
    </submittedName>
</protein>
<evidence type="ECO:0000313" key="2">
    <source>
        <dbReference type="EMBL" id="KAF7841255.1"/>
    </source>
</evidence>
<comment type="caution">
    <text evidence="2">The sequence shown here is derived from an EMBL/GenBank/DDBJ whole genome shotgun (WGS) entry which is preliminary data.</text>
</comment>
<dbReference type="OrthoDB" id="687178at2759"/>
<dbReference type="PANTHER" id="PTHR34222">
    <property type="entry name" value="GAG_PRE-INTEGRS DOMAIN-CONTAINING PROTEIN"/>
    <property type="match status" value="1"/>
</dbReference>
<dbReference type="InterPro" id="IPR057670">
    <property type="entry name" value="SH3_retrovirus"/>
</dbReference>
<feature type="domain" description="Retroviral polymerase SH3-like" evidence="1">
    <location>
        <begin position="316"/>
        <end position="377"/>
    </location>
</feature>
<proteinExistence type="predicted"/>
<dbReference type="AlphaFoldDB" id="A0A834XAD4"/>
<dbReference type="PANTHER" id="PTHR34222:SF99">
    <property type="entry name" value="PROTEIN, PUTATIVE-RELATED"/>
    <property type="match status" value="1"/>
</dbReference>
<keyword evidence="3" id="KW-1185">Reference proteome</keyword>